<dbReference type="AlphaFoldDB" id="A0A5N5PSS3"/>
<evidence type="ECO:0000256" key="6">
    <source>
        <dbReference type="ARBA" id="ARBA00034666"/>
    </source>
</evidence>
<comment type="function">
    <text evidence="6">Probably acts as a spliceosomal factor that contributes to spliceosome assembly and regulates the isoform switching of proteins such as PARP6.</text>
</comment>
<evidence type="ECO:0000256" key="7">
    <source>
        <dbReference type="SAM" id="MobiDB-lite"/>
    </source>
</evidence>
<organism evidence="8 9">
    <name type="scientific">Pangasianodon hypophthalmus</name>
    <name type="common">Striped catfish</name>
    <name type="synonym">Helicophagus hypophthalmus</name>
    <dbReference type="NCBI Taxonomy" id="310915"/>
    <lineage>
        <taxon>Eukaryota</taxon>
        <taxon>Metazoa</taxon>
        <taxon>Chordata</taxon>
        <taxon>Craniata</taxon>
        <taxon>Vertebrata</taxon>
        <taxon>Euteleostomi</taxon>
        <taxon>Actinopterygii</taxon>
        <taxon>Neopterygii</taxon>
        <taxon>Teleostei</taxon>
        <taxon>Ostariophysi</taxon>
        <taxon>Siluriformes</taxon>
        <taxon>Pangasiidae</taxon>
        <taxon>Pangasianodon</taxon>
    </lineage>
</organism>
<evidence type="ECO:0000256" key="5">
    <source>
        <dbReference type="ARBA" id="ARBA00023242"/>
    </source>
</evidence>
<sequence length="81" mass="9234">MRSYYRPKSKSPERSVWLSQKDKMDLLNIARENAAKILGVDVVKLPASVKCIEEQVKQTLESDAEKRVRADPVPLKKPPQT</sequence>
<comment type="similarity">
    <text evidence="2">Belongs to the RSRP family.</text>
</comment>
<dbReference type="PANTHER" id="PTHR47622">
    <property type="entry name" value="ARGININE/SERINE-RICH PROTEIN 1"/>
    <property type="match status" value="1"/>
</dbReference>
<dbReference type="GO" id="GO:0005634">
    <property type="term" value="C:nucleus"/>
    <property type="evidence" value="ECO:0007669"/>
    <property type="project" value="UniProtKB-SubCell"/>
</dbReference>
<dbReference type="InterPro" id="IPR029656">
    <property type="entry name" value="RSRP1"/>
</dbReference>
<evidence type="ECO:0000313" key="8">
    <source>
        <dbReference type="EMBL" id="KAB5582101.1"/>
    </source>
</evidence>
<comment type="caution">
    <text evidence="8">The sequence shown here is derived from an EMBL/GenBank/DDBJ whole genome shotgun (WGS) entry which is preliminary data.</text>
</comment>
<evidence type="ECO:0000256" key="1">
    <source>
        <dbReference type="ARBA" id="ARBA00004123"/>
    </source>
</evidence>
<name>A0A5N5PSS3_PANHP</name>
<evidence type="ECO:0000256" key="3">
    <source>
        <dbReference type="ARBA" id="ARBA00018147"/>
    </source>
</evidence>
<dbReference type="Pfam" id="PF17069">
    <property type="entry name" value="RSRP"/>
    <property type="match status" value="1"/>
</dbReference>
<accession>A0A5N5PSS3</accession>
<keyword evidence="9" id="KW-1185">Reference proteome</keyword>
<comment type="subcellular location">
    <subcellularLocation>
        <location evidence="1">Nucleus</location>
    </subcellularLocation>
</comment>
<evidence type="ECO:0000256" key="2">
    <source>
        <dbReference type="ARBA" id="ARBA00009534"/>
    </source>
</evidence>
<gene>
    <name evidence="8" type="ORF">PHYPO_G00183310</name>
</gene>
<proteinExistence type="inferred from homology"/>
<dbReference type="PANTHER" id="PTHR47622:SF1">
    <property type="entry name" value="ARGININE_SERINE-RICH PROTEIN 1"/>
    <property type="match status" value="1"/>
</dbReference>
<dbReference type="EMBL" id="VFJC01000004">
    <property type="protein sequence ID" value="KAB5582101.1"/>
    <property type="molecule type" value="Genomic_DNA"/>
</dbReference>
<feature type="region of interest" description="Disordered" evidence="7">
    <location>
        <begin position="60"/>
        <end position="81"/>
    </location>
</feature>
<keyword evidence="5" id="KW-0539">Nucleus</keyword>
<protein>
    <recommendedName>
        <fullName evidence="3">Arginine/serine-rich protein 1</fullName>
    </recommendedName>
</protein>
<dbReference type="Proteomes" id="UP000327468">
    <property type="component" value="Chromosome 3"/>
</dbReference>
<keyword evidence="4" id="KW-0597">Phosphoprotein</keyword>
<evidence type="ECO:0000313" key="9">
    <source>
        <dbReference type="Proteomes" id="UP000327468"/>
    </source>
</evidence>
<evidence type="ECO:0000256" key="4">
    <source>
        <dbReference type="ARBA" id="ARBA00022553"/>
    </source>
</evidence>
<reference evidence="8 9" key="1">
    <citation type="submission" date="2019-06" db="EMBL/GenBank/DDBJ databases">
        <title>A chromosome-scale genome assembly of the striped catfish, Pangasianodon hypophthalmus.</title>
        <authorList>
            <person name="Wen M."/>
            <person name="Zahm M."/>
            <person name="Roques C."/>
            <person name="Cabau C."/>
            <person name="Klopp C."/>
            <person name="Donnadieu C."/>
            <person name="Jouanno E."/>
            <person name="Avarre J.-C."/>
            <person name="Campet M."/>
            <person name="Ha T.T.T."/>
            <person name="Dugue R."/>
            <person name="Lampietro C."/>
            <person name="Louis A."/>
            <person name="Herpin A."/>
            <person name="Echchiki A."/>
            <person name="Berthelot C."/>
            <person name="Parey E."/>
            <person name="Roest-Crollius H."/>
            <person name="Braasch I."/>
            <person name="Postlethwait J."/>
            <person name="Bobe J."/>
            <person name="Montfort J."/>
            <person name="Bouchez O."/>
            <person name="Begum T."/>
            <person name="Schartl M."/>
            <person name="Guiguen Y."/>
        </authorList>
    </citation>
    <scope>NUCLEOTIDE SEQUENCE [LARGE SCALE GENOMIC DNA]</scope>
    <source>
        <strain evidence="8 9">Indonesia</strain>
        <tissue evidence="8">Blood</tissue>
    </source>
</reference>